<evidence type="ECO:0000259" key="6">
    <source>
        <dbReference type="Pfam" id="PF00485"/>
    </source>
</evidence>
<reference evidence="7 8" key="1">
    <citation type="submission" date="2014-09" db="EMBL/GenBank/DDBJ databases">
        <title>Sporocytophaga myxococcoides PG-01 genome sequencing.</title>
        <authorList>
            <person name="Liu L."/>
            <person name="Gao P.J."/>
            <person name="Chen G.J."/>
            <person name="Wang L.S."/>
        </authorList>
    </citation>
    <scope>NUCLEOTIDE SEQUENCE [LARGE SCALE GENOMIC DNA]</scope>
    <source>
        <strain evidence="7 8">PG-01</strain>
    </source>
</reference>
<keyword evidence="3" id="KW-0808">Transferase</keyword>
<evidence type="ECO:0000256" key="1">
    <source>
        <dbReference type="ARBA" id="ARBA00004690"/>
    </source>
</evidence>
<dbReference type="Pfam" id="PF00485">
    <property type="entry name" value="PRK"/>
    <property type="match status" value="1"/>
</dbReference>
<protein>
    <recommendedName>
        <fullName evidence="2">uridine/cytidine kinase</fullName>
        <ecNumber evidence="2">2.7.1.48</ecNumber>
    </recommendedName>
</protein>
<dbReference type="NCBIfam" id="NF004018">
    <property type="entry name" value="PRK05480.1"/>
    <property type="match status" value="1"/>
</dbReference>
<dbReference type="Gene3D" id="3.40.50.300">
    <property type="entry name" value="P-loop containing nucleotide triphosphate hydrolases"/>
    <property type="match status" value="1"/>
</dbReference>
<dbReference type="RefSeq" id="WP_045462118.1">
    <property type="nucleotide sequence ID" value="NZ_BBLT01000003.1"/>
</dbReference>
<dbReference type="UniPathway" id="UPA00574">
    <property type="reaction ID" value="UER00637"/>
</dbReference>
<evidence type="ECO:0000256" key="4">
    <source>
        <dbReference type="ARBA" id="ARBA00022741"/>
    </source>
</evidence>
<dbReference type="EMBL" id="BBLT01000003">
    <property type="protein sequence ID" value="GAL84764.1"/>
    <property type="molecule type" value="Genomic_DNA"/>
</dbReference>
<dbReference type="GO" id="GO:0004849">
    <property type="term" value="F:uridine kinase activity"/>
    <property type="evidence" value="ECO:0007669"/>
    <property type="project" value="UniProtKB-EC"/>
</dbReference>
<keyword evidence="5 7" id="KW-0418">Kinase</keyword>
<name>A0A098LEC4_9BACT</name>
<keyword evidence="8" id="KW-1185">Reference proteome</keyword>
<dbReference type="OrthoDB" id="9777642at2"/>
<dbReference type="GO" id="GO:0005524">
    <property type="term" value="F:ATP binding"/>
    <property type="evidence" value="ECO:0007669"/>
    <property type="project" value="InterPro"/>
</dbReference>
<comment type="pathway">
    <text evidence="1">Pyrimidine metabolism; UMP biosynthesis via salvage pathway; UMP from uridine: step 1/1.</text>
</comment>
<dbReference type="InterPro" id="IPR000764">
    <property type="entry name" value="Uridine_kinase-like"/>
</dbReference>
<dbReference type="InterPro" id="IPR027417">
    <property type="entry name" value="P-loop_NTPase"/>
</dbReference>
<evidence type="ECO:0000256" key="3">
    <source>
        <dbReference type="ARBA" id="ARBA00022679"/>
    </source>
</evidence>
<dbReference type="PRINTS" id="PR00988">
    <property type="entry name" value="URIDINKINASE"/>
</dbReference>
<evidence type="ECO:0000313" key="7">
    <source>
        <dbReference type="EMBL" id="GAL84764.1"/>
    </source>
</evidence>
<dbReference type="CDD" id="cd02023">
    <property type="entry name" value="UMPK"/>
    <property type="match status" value="1"/>
</dbReference>
<proteinExistence type="predicted"/>
<feature type="domain" description="Phosphoribulokinase/uridine kinase" evidence="6">
    <location>
        <begin position="6"/>
        <end position="184"/>
    </location>
</feature>
<gene>
    <name evidence="7" type="ORF">MYP_1992</name>
</gene>
<dbReference type="AlphaFoldDB" id="A0A098LEC4"/>
<dbReference type="eggNOG" id="COG0572">
    <property type="taxonomic scope" value="Bacteria"/>
</dbReference>
<dbReference type="InterPro" id="IPR006083">
    <property type="entry name" value="PRK/URK"/>
</dbReference>
<keyword evidence="4" id="KW-0547">Nucleotide-binding</keyword>
<accession>A0A098LEC4</accession>
<evidence type="ECO:0000256" key="5">
    <source>
        <dbReference type="ARBA" id="ARBA00022777"/>
    </source>
</evidence>
<comment type="caution">
    <text evidence="7">The sequence shown here is derived from an EMBL/GenBank/DDBJ whole genome shotgun (WGS) entry which is preliminary data.</text>
</comment>
<dbReference type="PANTHER" id="PTHR10285">
    <property type="entry name" value="URIDINE KINASE"/>
    <property type="match status" value="1"/>
</dbReference>
<dbReference type="SUPFAM" id="SSF52540">
    <property type="entry name" value="P-loop containing nucleoside triphosphate hydrolases"/>
    <property type="match status" value="1"/>
</dbReference>
<dbReference type="EC" id="2.7.1.48" evidence="2"/>
<sequence>MNSPYIIGITGGSASGKTLFIRTLMRHFRDEEVCLISQDEYYKKIELQPLDEKGIANFDTPFSIDNEQLAKDLKDLKENKVVFKEEYTFNNPALSPKILTFKPAPVIIIEGVFVFYHPEIAKQLDLKIFVDAKETVKLKRRITRDQDERGYSIEDVLYRYEYHVSPTYEKYIEPFRHDADLVIPNNIGFEKGLEVVLSFIKLKVKS</sequence>
<evidence type="ECO:0000256" key="2">
    <source>
        <dbReference type="ARBA" id="ARBA00012137"/>
    </source>
</evidence>
<dbReference type="STRING" id="153721.MYP_1992"/>
<organism evidence="7 8">
    <name type="scientific">Sporocytophaga myxococcoides</name>
    <dbReference type="NCBI Taxonomy" id="153721"/>
    <lineage>
        <taxon>Bacteria</taxon>
        <taxon>Pseudomonadati</taxon>
        <taxon>Bacteroidota</taxon>
        <taxon>Cytophagia</taxon>
        <taxon>Cytophagales</taxon>
        <taxon>Cytophagaceae</taxon>
        <taxon>Sporocytophaga</taxon>
    </lineage>
</organism>
<dbReference type="Proteomes" id="UP000030185">
    <property type="component" value="Unassembled WGS sequence"/>
</dbReference>
<dbReference type="GO" id="GO:0044206">
    <property type="term" value="P:UMP salvage"/>
    <property type="evidence" value="ECO:0007669"/>
    <property type="project" value="UniProtKB-UniPathway"/>
</dbReference>
<evidence type="ECO:0000313" key="8">
    <source>
        <dbReference type="Proteomes" id="UP000030185"/>
    </source>
</evidence>